<dbReference type="RefSeq" id="YP_009282878.1">
    <property type="nucleotide sequence ID" value="NC_031038.1"/>
</dbReference>
<dbReference type="InterPro" id="IPR009176">
    <property type="entry name" value="Vaccinia_virus_B7/C8"/>
</dbReference>
<evidence type="ECO:0000313" key="2">
    <source>
        <dbReference type="EMBL" id="AOP31663.1"/>
    </source>
</evidence>
<dbReference type="Proteomes" id="UP000201873">
    <property type="component" value="Segment"/>
</dbReference>
<dbReference type="Pfam" id="PF07190">
    <property type="entry name" value="CrmD_SECRET"/>
    <property type="match status" value="1"/>
</dbReference>
<dbReference type="PIRSF" id="PIRSF003778">
    <property type="entry name" value="VAC_C8L"/>
    <property type="match status" value="1"/>
</dbReference>
<organism evidence="2 3">
    <name type="scientific">Skunkpox virus</name>
    <dbReference type="NCBI Taxonomy" id="160796"/>
    <lineage>
        <taxon>Viruses</taxon>
        <taxon>Varidnaviria</taxon>
        <taxon>Bamfordvirae</taxon>
        <taxon>Nucleocytoviricota</taxon>
        <taxon>Pokkesviricetes</taxon>
        <taxon>Chitovirales</taxon>
        <taxon>Poxviridae</taxon>
        <taxon>Chordopoxvirinae</taxon>
        <taxon>Orthopoxvirus</taxon>
        <taxon>Orthopoxvirus skunkpox</taxon>
    </lineage>
</organism>
<name>A0A1C9KBX9_9POXV</name>
<feature type="domain" description="Poxvirus TNF receptor-II C-terminal" evidence="1">
    <location>
        <begin position="3"/>
        <end position="167"/>
    </location>
</feature>
<dbReference type="EMBL" id="KU749310">
    <property type="protein sequence ID" value="AOP31663.1"/>
    <property type="molecule type" value="Genomic_DNA"/>
</dbReference>
<accession>A0A1C9KBX9</accession>
<dbReference type="OrthoDB" id="14311at10239"/>
<gene>
    <name evidence="2" type="ORF">SKPV-WA-184</name>
</gene>
<proteinExistence type="predicted"/>
<dbReference type="GeneID" id="29057762"/>
<dbReference type="InterPro" id="IPR010806">
    <property type="entry name" value="Poxvirus_TNF-rcpt-II_C"/>
</dbReference>
<dbReference type="KEGG" id="vg:29057762"/>
<protein>
    <submittedName>
        <fullName evidence="2">Virulence protein</fullName>
    </submittedName>
</protein>
<keyword evidence="3" id="KW-1185">Reference proteome</keyword>
<sequence length="187" mass="21766">MHKIIAFLFVIDVIVTSSSNYRHDTDYVPFNKLSVKLYIDGIDNIESSYIDDNNELVLNFEDYRVTMISESCDVGFDSIDIDFINNYKIIDMYTIFTSTDQREDRVCRISTKLSCHYDDQPYIHKYDGDDSQYSIVAEGTCYKGLKYEISTMNNDTLLSKYILGIGSTSMFDSDAHSNKYRHDRYDL</sequence>
<evidence type="ECO:0000313" key="3">
    <source>
        <dbReference type="Proteomes" id="UP000201873"/>
    </source>
</evidence>
<evidence type="ECO:0000259" key="1">
    <source>
        <dbReference type="Pfam" id="PF07190"/>
    </source>
</evidence>
<reference evidence="2 3" key="1">
    <citation type="journal article" date="2016" name="Virus Genes">
        <title>The genomes of three North American orthopoxviruses.</title>
        <authorList>
            <person name="Smithson C."/>
            <person name="Tang N."/>
            <person name="Sammons S."/>
            <person name="Frace M."/>
            <person name="Batra D."/>
            <person name="Li Y."/>
            <person name="Emerson G.L."/>
            <person name="Carroll D.S."/>
            <person name="Upton C."/>
        </authorList>
    </citation>
    <scope>NUCLEOTIDE SEQUENCE [LARGE SCALE GENOMIC DNA]</scope>
    <source>
        <strain evidence="2 3">WA</strain>
    </source>
</reference>